<comment type="similarity">
    <text evidence="1">Belongs to the type-I restriction system S methylase family.</text>
</comment>
<dbReference type="Pfam" id="PF01420">
    <property type="entry name" value="Methylase_S"/>
    <property type="match status" value="2"/>
</dbReference>
<organism evidence="5 6">
    <name type="scientific">Fastidiosipila sanguinis</name>
    <dbReference type="NCBI Taxonomy" id="236753"/>
    <lineage>
        <taxon>Bacteria</taxon>
        <taxon>Bacillati</taxon>
        <taxon>Bacillota</taxon>
        <taxon>Clostridia</taxon>
        <taxon>Eubacteriales</taxon>
        <taxon>Oscillospiraceae</taxon>
        <taxon>Fastidiosipila</taxon>
    </lineage>
</organism>
<proteinExistence type="inferred from homology"/>
<keyword evidence="2" id="KW-0680">Restriction system</keyword>
<dbReference type="Proteomes" id="UP000237947">
    <property type="component" value="Chromosome"/>
</dbReference>
<dbReference type="InterPro" id="IPR000055">
    <property type="entry name" value="Restrct_endonuc_typeI_TRD"/>
</dbReference>
<evidence type="ECO:0000259" key="4">
    <source>
        <dbReference type="Pfam" id="PF01420"/>
    </source>
</evidence>
<evidence type="ECO:0000256" key="1">
    <source>
        <dbReference type="ARBA" id="ARBA00010923"/>
    </source>
</evidence>
<dbReference type="AlphaFoldDB" id="A0A2S0KPW3"/>
<sequence>MKIDFSKWKTFLFTEVFIIKKGFYNKKPEESGNGTIPFLGATDKNNGVTAYYTKDEIDSSSKTGSLPNDTIDKKIFSGKSVCVTNNGSVGYAYYQETEFTCSHDVNLLYRKDGEFNYFTGLFVASIIMKDRYRWGYGRKWRPERMVKSKINLPATNEGKPDWDWMERFMKSLKHKPIKTGNNKKLSDVNASTWKEFYLHKLFNTSMGNGIDAIATTNDNPKFNYVSRDSNGNGVVGFVDEVEGQKPFPAGAMSLALGGSFLGSCFIQKEPFYTAQNVGILQEKEPLSVHTKLFISTLIRNECKIKYQAFGRELNSHFRKDFTLKLPVLMNGNDYVIDSEKKYSKLGFIPDWKWMEDYIKSLPYGDRIDG</sequence>
<evidence type="ECO:0000313" key="5">
    <source>
        <dbReference type="EMBL" id="AVM43066.1"/>
    </source>
</evidence>
<dbReference type="GO" id="GO:0003677">
    <property type="term" value="F:DNA binding"/>
    <property type="evidence" value="ECO:0007669"/>
    <property type="project" value="UniProtKB-KW"/>
</dbReference>
<accession>A0A2S0KPW3</accession>
<dbReference type="Gene3D" id="3.90.220.20">
    <property type="entry name" value="DNA methylase specificity domains"/>
    <property type="match status" value="2"/>
</dbReference>
<keyword evidence="3" id="KW-0238">DNA-binding</keyword>
<dbReference type="RefSeq" id="WP_106013012.1">
    <property type="nucleotide sequence ID" value="NZ_CP027226.1"/>
</dbReference>
<dbReference type="KEGG" id="fsa:C5Q98_07520"/>
<dbReference type="OrthoDB" id="1691238at2"/>
<keyword evidence="6" id="KW-1185">Reference proteome</keyword>
<dbReference type="SUPFAM" id="SSF116734">
    <property type="entry name" value="DNA methylase specificity domain"/>
    <property type="match status" value="2"/>
</dbReference>
<protein>
    <recommendedName>
        <fullName evidence="4">Type I restriction modification DNA specificity domain-containing protein</fullName>
    </recommendedName>
</protein>
<feature type="domain" description="Type I restriction modification DNA specificity" evidence="4">
    <location>
        <begin position="6"/>
        <end position="174"/>
    </location>
</feature>
<dbReference type="REBASE" id="246542">
    <property type="entry name" value="S.Fsa47711ORF7520P"/>
</dbReference>
<gene>
    <name evidence="5" type="ORF">C5Q98_07520</name>
</gene>
<feature type="domain" description="Type I restriction modification DNA specificity" evidence="4">
    <location>
        <begin position="191"/>
        <end position="328"/>
    </location>
</feature>
<reference evidence="6" key="1">
    <citation type="submission" date="2018-02" db="EMBL/GenBank/DDBJ databases">
        <authorList>
            <person name="Holder M.E."/>
            <person name="Ajami N.J."/>
            <person name="Petrosino J.F."/>
        </authorList>
    </citation>
    <scope>NUCLEOTIDE SEQUENCE [LARGE SCALE GENOMIC DNA]</scope>
    <source>
        <strain evidence="6">CCUG 47711</strain>
    </source>
</reference>
<evidence type="ECO:0000313" key="6">
    <source>
        <dbReference type="Proteomes" id="UP000237947"/>
    </source>
</evidence>
<dbReference type="InterPro" id="IPR044946">
    <property type="entry name" value="Restrct_endonuc_typeI_TRD_sf"/>
</dbReference>
<evidence type="ECO:0000256" key="3">
    <source>
        <dbReference type="ARBA" id="ARBA00023125"/>
    </source>
</evidence>
<dbReference type="EMBL" id="CP027226">
    <property type="protein sequence ID" value="AVM43066.1"/>
    <property type="molecule type" value="Genomic_DNA"/>
</dbReference>
<evidence type="ECO:0000256" key="2">
    <source>
        <dbReference type="ARBA" id="ARBA00022747"/>
    </source>
</evidence>
<dbReference type="GO" id="GO:0009307">
    <property type="term" value="P:DNA restriction-modification system"/>
    <property type="evidence" value="ECO:0007669"/>
    <property type="project" value="UniProtKB-KW"/>
</dbReference>
<name>A0A2S0KPW3_9FIRM</name>